<comment type="subcellular location">
    <subcellularLocation>
        <location evidence="1">Periplasm</location>
    </subcellularLocation>
</comment>
<dbReference type="PROSITE" id="PS50106">
    <property type="entry name" value="PDZ"/>
    <property type="match status" value="2"/>
</dbReference>
<dbReference type="InterPro" id="IPR041489">
    <property type="entry name" value="PDZ_6"/>
</dbReference>
<keyword evidence="3 12" id="KW-0645">Protease</keyword>
<dbReference type="InterPro" id="IPR001478">
    <property type="entry name" value="PDZ"/>
</dbReference>
<evidence type="ECO:0000256" key="9">
    <source>
        <dbReference type="PIRSR" id="PIRSR611782-1"/>
    </source>
</evidence>
<dbReference type="Gene3D" id="2.40.10.120">
    <property type="match status" value="1"/>
</dbReference>
<dbReference type="SMART" id="SM00228">
    <property type="entry name" value="PDZ"/>
    <property type="match status" value="2"/>
</dbReference>
<dbReference type="InterPro" id="IPR001940">
    <property type="entry name" value="Peptidase_S1C"/>
</dbReference>
<keyword evidence="7" id="KW-0378">Hydrolase</keyword>
<dbReference type="SUPFAM" id="SSF50494">
    <property type="entry name" value="Trypsin-like serine proteases"/>
    <property type="match status" value="1"/>
</dbReference>
<keyword evidence="8" id="KW-0720">Serine protease</keyword>
<evidence type="ECO:0000256" key="7">
    <source>
        <dbReference type="ARBA" id="ARBA00022801"/>
    </source>
</evidence>
<dbReference type="InterPro" id="IPR011782">
    <property type="entry name" value="Pept_S1C_Do"/>
</dbReference>
<gene>
    <name evidence="12" type="ORF">GGR30_003832</name>
</gene>
<organism evidence="12 13">
    <name type="scientific">Martelella radicis</name>
    <dbReference type="NCBI Taxonomy" id="1397476"/>
    <lineage>
        <taxon>Bacteria</taxon>
        <taxon>Pseudomonadati</taxon>
        <taxon>Pseudomonadota</taxon>
        <taxon>Alphaproteobacteria</taxon>
        <taxon>Hyphomicrobiales</taxon>
        <taxon>Aurantimonadaceae</taxon>
        <taxon>Martelella</taxon>
    </lineage>
</organism>
<dbReference type="InterPro" id="IPR009003">
    <property type="entry name" value="Peptidase_S1_PA"/>
</dbReference>
<proteinExistence type="inferred from homology"/>
<keyword evidence="6" id="KW-0574">Periplasm</keyword>
<feature type="binding site" evidence="10">
    <location>
        <position position="82"/>
    </location>
    <ligand>
        <name>substrate</name>
    </ligand>
</feature>
<evidence type="ECO:0000313" key="12">
    <source>
        <dbReference type="EMBL" id="MBB4123883.1"/>
    </source>
</evidence>
<feature type="domain" description="PDZ" evidence="11">
    <location>
        <begin position="276"/>
        <end position="374"/>
    </location>
</feature>
<feature type="domain" description="PDZ" evidence="11">
    <location>
        <begin position="405"/>
        <end position="458"/>
    </location>
</feature>
<evidence type="ECO:0000313" key="13">
    <source>
        <dbReference type="Proteomes" id="UP000530571"/>
    </source>
</evidence>
<comment type="caution">
    <text evidence="12">The sequence shown here is derived from an EMBL/GenBank/DDBJ whole genome shotgun (WGS) entry which is preliminary data.</text>
</comment>
<evidence type="ECO:0000256" key="8">
    <source>
        <dbReference type="ARBA" id="ARBA00022825"/>
    </source>
</evidence>
<feature type="binding site" evidence="10">
    <location>
        <position position="163"/>
    </location>
    <ligand>
        <name>substrate</name>
    </ligand>
</feature>
<evidence type="ECO:0000256" key="1">
    <source>
        <dbReference type="ARBA" id="ARBA00004418"/>
    </source>
</evidence>
<evidence type="ECO:0000256" key="2">
    <source>
        <dbReference type="ARBA" id="ARBA00010541"/>
    </source>
</evidence>
<evidence type="ECO:0000256" key="5">
    <source>
        <dbReference type="ARBA" id="ARBA00022737"/>
    </source>
</evidence>
<evidence type="ECO:0000256" key="6">
    <source>
        <dbReference type="ARBA" id="ARBA00022764"/>
    </source>
</evidence>
<accession>A0A7W6KMA3</accession>
<dbReference type="PRINTS" id="PR00834">
    <property type="entry name" value="PROTEASES2C"/>
</dbReference>
<dbReference type="GO" id="GO:0042597">
    <property type="term" value="C:periplasmic space"/>
    <property type="evidence" value="ECO:0007669"/>
    <property type="project" value="UniProtKB-SubCell"/>
</dbReference>
<dbReference type="Pfam" id="PF13365">
    <property type="entry name" value="Trypsin_2"/>
    <property type="match status" value="1"/>
</dbReference>
<dbReference type="Pfam" id="PF13180">
    <property type="entry name" value="PDZ_2"/>
    <property type="match status" value="1"/>
</dbReference>
<evidence type="ECO:0000256" key="4">
    <source>
        <dbReference type="ARBA" id="ARBA00022729"/>
    </source>
</evidence>
<keyword evidence="5" id="KW-0677">Repeat</keyword>
<protein>
    <submittedName>
        <fullName evidence="12">Do/DeqQ family serine protease</fullName>
    </submittedName>
</protein>
<dbReference type="NCBIfam" id="TIGR02037">
    <property type="entry name" value="degP_htrA_DO"/>
    <property type="match status" value="1"/>
</dbReference>
<feature type="binding site" evidence="10">
    <location>
        <begin position="236"/>
        <end position="238"/>
    </location>
    <ligand>
        <name>substrate</name>
    </ligand>
</feature>
<name>A0A7W6KMA3_9HYPH</name>
<dbReference type="PANTHER" id="PTHR22939">
    <property type="entry name" value="SERINE PROTEASE FAMILY S1C HTRA-RELATED"/>
    <property type="match status" value="1"/>
</dbReference>
<evidence type="ECO:0000256" key="10">
    <source>
        <dbReference type="PIRSR" id="PIRSR611782-2"/>
    </source>
</evidence>
<feature type="active site" description="Charge relay system" evidence="9">
    <location>
        <position position="133"/>
    </location>
</feature>
<sequence length="491" mass="51712">MPMDVMNEPMISDTGVRAAPHRARVRSRRFAVAGALSIALALSGNQVFAQERQVPAAQADVMLSYAPLVKETAPAVVNVYAERMVQRRMSPLFSDPFFGRFFGEQMPGRSERQTSLGSGVIVTGDGMVITNNHVIAGADDVRVALADGREFPCTVLLKDDRYDLAVLKIEADEEFPTVPIGNSDDVEVGDISLAIGNPFAVGQTVTSGIISGRARNAVNDGEFGFFLQTDAAINPGNSGGALLNMKGELIGINTAIFSSGGGSNGVGFAIPANMVKVFLKAAEDGETRFQRPYVGATFGPVTSDIAEALGLKAARGAIISATRPGSPAEKAGLETGSVIIAVNDIPVEHPDALLYRLTVAGIGNTADLTVERDGQVSHVALPLDLAPEDPPRDTRVIAGSSPFSGLTVENVSPRVAEELRLSGIDDGVVVSDIEQGSTAQRIGFARGDVIVAVNDAPIDTTATLEDVAGEKPGYWRLSINRGGRMINQIFR</sequence>
<dbReference type="Gene3D" id="2.30.42.10">
    <property type="match status" value="2"/>
</dbReference>
<evidence type="ECO:0000259" key="11">
    <source>
        <dbReference type="PROSITE" id="PS50106"/>
    </source>
</evidence>
<dbReference type="PANTHER" id="PTHR22939:SF129">
    <property type="entry name" value="SERINE PROTEASE HTRA2, MITOCHONDRIAL"/>
    <property type="match status" value="1"/>
</dbReference>
<dbReference type="InterPro" id="IPR036034">
    <property type="entry name" value="PDZ_sf"/>
</dbReference>
<dbReference type="AlphaFoldDB" id="A0A7W6KMA3"/>
<dbReference type="EMBL" id="JACIDZ010000015">
    <property type="protein sequence ID" value="MBB4123883.1"/>
    <property type="molecule type" value="Genomic_DNA"/>
</dbReference>
<keyword evidence="13" id="KW-1185">Reference proteome</keyword>
<reference evidence="12 13" key="1">
    <citation type="submission" date="2020-08" db="EMBL/GenBank/DDBJ databases">
        <title>Genomic Encyclopedia of Type Strains, Phase IV (KMG-IV): sequencing the most valuable type-strain genomes for metagenomic binning, comparative biology and taxonomic classification.</title>
        <authorList>
            <person name="Goeker M."/>
        </authorList>
    </citation>
    <scope>NUCLEOTIDE SEQUENCE [LARGE SCALE GENOMIC DNA]</scope>
    <source>
        <strain evidence="12 13">DSM 28101</strain>
    </source>
</reference>
<evidence type="ECO:0000256" key="3">
    <source>
        <dbReference type="ARBA" id="ARBA00022670"/>
    </source>
</evidence>
<dbReference type="GO" id="GO:0006508">
    <property type="term" value="P:proteolysis"/>
    <property type="evidence" value="ECO:0007669"/>
    <property type="project" value="UniProtKB-KW"/>
</dbReference>
<dbReference type="Proteomes" id="UP000530571">
    <property type="component" value="Unassembled WGS sequence"/>
</dbReference>
<feature type="active site" description="Charge relay system" evidence="9">
    <location>
        <position position="238"/>
    </location>
</feature>
<dbReference type="Pfam" id="PF17820">
    <property type="entry name" value="PDZ_6"/>
    <property type="match status" value="1"/>
</dbReference>
<dbReference type="GO" id="GO:0004252">
    <property type="term" value="F:serine-type endopeptidase activity"/>
    <property type="evidence" value="ECO:0007669"/>
    <property type="project" value="InterPro"/>
</dbReference>
<keyword evidence="4" id="KW-0732">Signal</keyword>
<feature type="active site" description="Charge relay system" evidence="9">
    <location>
        <position position="163"/>
    </location>
</feature>
<comment type="similarity">
    <text evidence="2">Belongs to the peptidase S1C family.</text>
</comment>
<feature type="binding site" evidence="10">
    <location>
        <position position="133"/>
    </location>
    <ligand>
        <name>substrate</name>
    </ligand>
</feature>
<dbReference type="SUPFAM" id="SSF50156">
    <property type="entry name" value="PDZ domain-like"/>
    <property type="match status" value="2"/>
</dbReference>